<keyword evidence="8" id="KW-1185">Reference proteome</keyword>
<evidence type="ECO:0000256" key="2">
    <source>
        <dbReference type="ARBA" id="ARBA00029447"/>
    </source>
</evidence>
<evidence type="ECO:0000256" key="4">
    <source>
        <dbReference type="SAM" id="Phobius"/>
    </source>
</evidence>
<dbReference type="InterPro" id="IPR004089">
    <property type="entry name" value="MCPsignal_dom"/>
</dbReference>
<comment type="similarity">
    <text evidence="2">Belongs to the methyl-accepting chemotaxis (MCP) protein family.</text>
</comment>
<evidence type="ECO:0000313" key="8">
    <source>
        <dbReference type="Proteomes" id="UP000239089"/>
    </source>
</evidence>
<feature type="transmembrane region" description="Helical" evidence="4">
    <location>
        <begin position="46"/>
        <end position="66"/>
    </location>
</feature>
<dbReference type="PRINTS" id="PR00260">
    <property type="entry name" value="CHEMTRNSDUCR"/>
</dbReference>
<dbReference type="CDD" id="cd06225">
    <property type="entry name" value="HAMP"/>
    <property type="match status" value="1"/>
</dbReference>
<protein>
    <recommendedName>
        <fullName evidence="9">Methyl-accepting chemotaxis protein</fullName>
    </recommendedName>
</protein>
<name>A0A2S6NDA1_9HYPH</name>
<keyword evidence="4" id="KW-0472">Membrane</keyword>
<organism evidence="7 8">
    <name type="scientific">Rhodoblastus sphagnicola</name>
    <dbReference type="NCBI Taxonomy" id="333368"/>
    <lineage>
        <taxon>Bacteria</taxon>
        <taxon>Pseudomonadati</taxon>
        <taxon>Pseudomonadota</taxon>
        <taxon>Alphaproteobacteria</taxon>
        <taxon>Hyphomicrobiales</taxon>
        <taxon>Rhodoblastaceae</taxon>
        <taxon>Rhodoblastus</taxon>
    </lineage>
</organism>
<feature type="domain" description="HAMP" evidence="6">
    <location>
        <begin position="246"/>
        <end position="299"/>
    </location>
</feature>
<proteinExistence type="inferred from homology"/>
<dbReference type="Gene3D" id="6.10.340.10">
    <property type="match status" value="1"/>
</dbReference>
<evidence type="ECO:0000313" key="7">
    <source>
        <dbReference type="EMBL" id="PPQ32596.1"/>
    </source>
</evidence>
<evidence type="ECO:0000259" key="5">
    <source>
        <dbReference type="PROSITE" id="PS50111"/>
    </source>
</evidence>
<evidence type="ECO:0000256" key="3">
    <source>
        <dbReference type="PROSITE-ProRule" id="PRU00284"/>
    </source>
</evidence>
<feature type="transmembrane region" description="Helical" evidence="4">
    <location>
        <begin position="226"/>
        <end position="245"/>
    </location>
</feature>
<dbReference type="EMBL" id="NHSJ01000038">
    <property type="protein sequence ID" value="PPQ32596.1"/>
    <property type="molecule type" value="Genomic_DNA"/>
</dbReference>
<evidence type="ECO:0000259" key="6">
    <source>
        <dbReference type="PROSITE" id="PS50885"/>
    </source>
</evidence>
<dbReference type="GO" id="GO:0016020">
    <property type="term" value="C:membrane"/>
    <property type="evidence" value="ECO:0007669"/>
    <property type="project" value="InterPro"/>
</dbReference>
<gene>
    <name evidence="7" type="ORF">CCR94_05315</name>
</gene>
<dbReference type="GO" id="GO:0004888">
    <property type="term" value="F:transmembrane signaling receptor activity"/>
    <property type="evidence" value="ECO:0007669"/>
    <property type="project" value="InterPro"/>
</dbReference>
<dbReference type="Gene3D" id="1.10.287.950">
    <property type="entry name" value="Methyl-accepting chemotaxis protein"/>
    <property type="match status" value="1"/>
</dbReference>
<dbReference type="PANTHER" id="PTHR32089">
    <property type="entry name" value="METHYL-ACCEPTING CHEMOTAXIS PROTEIN MCPB"/>
    <property type="match status" value="1"/>
</dbReference>
<sequence>MQGGNVVRRFQYSRHVVARISGLRRHRGWNEGIRMLFSNLLIRTKLLLIFATSLALIGGAVGFGASQAFEGIKALKTEVIASQADAIRVEAMEVEFKKQVQEWKDVLLRGKKAESFSKYWKQFEAQESDVHSRGARLQASVRDRDSAQLLTLFLTAHDDMGKAYRNGLRKFQESGFDPVAGDEAVTGIDRAPTELLTKARTSLVAAAETTAAQVVAETDRAMKFSLFALLSVGAGTIALFIVTIARGLTAPLARVVGTLEKLAAGDASVTVEGLARKDEIGALARTVDVFRKGMIEQESMRLAQQRQREENDKAQRAAMLAMADALEQRIRDIVSTVGATSRNLNTAAHNLSANAEQTGRQITAVAAATEQASANVVTVAAAGTQLSASITEISRQASQSAVAVETATQEAGDVSRKIADLAGSTARISEVVNLINGIAAQTNLLALNATIEAARAGEAGKGFAVVASEVKALANQTAVATGEIGSHIGAVQQEMDAAVTAIEGMTQTIVRIHEMSGAIAAAVEQQGAATEEIARHVEEASQRTREVADNGGGVAQAAGETGQMAHLVLKSTETLLGQSQGLERAVASFLAEVRAA</sequence>
<dbReference type="SMART" id="SM00304">
    <property type="entry name" value="HAMP"/>
    <property type="match status" value="1"/>
</dbReference>
<keyword evidence="4" id="KW-1133">Transmembrane helix</keyword>
<accession>A0A2S6NDA1</accession>
<feature type="domain" description="Methyl-accepting transducer" evidence="5">
    <location>
        <begin position="333"/>
        <end position="562"/>
    </location>
</feature>
<dbReference type="InterPro" id="IPR004090">
    <property type="entry name" value="Chemotax_Me-accpt_rcpt"/>
</dbReference>
<dbReference type="PROSITE" id="PS50111">
    <property type="entry name" value="CHEMOTAXIS_TRANSDUC_2"/>
    <property type="match status" value="1"/>
</dbReference>
<dbReference type="AlphaFoldDB" id="A0A2S6NDA1"/>
<keyword evidence="1 3" id="KW-0807">Transducer</keyword>
<dbReference type="Pfam" id="PF00015">
    <property type="entry name" value="MCPsignal"/>
    <property type="match status" value="1"/>
</dbReference>
<comment type="caution">
    <text evidence="7">The sequence shown here is derived from an EMBL/GenBank/DDBJ whole genome shotgun (WGS) entry which is preliminary data.</text>
</comment>
<dbReference type="SMART" id="SM00283">
    <property type="entry name" value="MA"/>
    <property type="match status" value="1"/>
</dbReference>
<dbReference type="GO" id="GO:0007165">
    <property type="term" value="P:signal transduction"/>
    <property type="evidence" value="ECO:0007669"/>
    <property type="project" value="UniProtKB-KW"/>
</dbReference>
<dbReference type="PANTHER" id="PTHR32089:SF112">
    <property type="entry name" value="LYSOZYME-LIKE PROTEIN-RELATED"/>
    <property type="match status" value="1"/>
</dbReference>
<keyword evidence="4" id="KW-0812">Transmembrane</keyword>
<dbReference type="InterPro" id="IPR003660">
    <property type="entry name" value="HAMP_dom"/>
</dbReference>
<evidence type="ECO:0000256" key="1">
    <source>
        <dbReference type="ARBA" id="ARBA00023224"/>
    </source>
</evidence>
<dbReference type="Pfam" id="PF00672">
    <property type="entry name" value="HAMP"/>
    <property type="match status" value="1"/>
</dbReference>
<dbReference type="PROSITE" id="PS50885">
    <property type="entry name" value="HAMP"/>
    <property type="match status" value="1"/>
</dbReference>
<dbReference type="SUPFAM" id="SSF58104">
    <property type="entry name" value="Methyl-accepting chemotaxis protein (MCP) signaling domain"/>
    <property type="match status" value="1"/>
</dbReference>
<dbReference type="GO" id="GO:0006935">
    <property type="term" value="P:chemotaxis"/>
    <property type="evidence" value="ECO:0007669"/>
    <property type="project" value="InterPro"/>
</dbReference>
<evidence type="ECO:0008006" key="9">
    <source>
        <dbReference type="Google" id="ProtNLM"/>
    </source>
</evidence>
<dbReference type="Proteomes" id="UP000239089">
    <property type="component" value="Unassembled WGS sequence"/>
</dbReference>
<reference evidence="7 8" key="1">
    <citation type="journal article" date="2018" name="Arch. Microbiol.">
        <title>New insights into the metabolic potential of the phototrophic purple bacterium Rhodopila globiformis DSM 161(T) from its draft genome sequence and evidence for a vanadium-dependent nitrogenase.</title>
        <authorList>
            <person name="Imhoff J.F."/>
            <person name="Rahn T."/>
            <person name="Kunzel S."/>
            <person name="Neulinger S.C."/>
        </authorList>
    </citation>
    <scope>NUCLEOTIDE SEQUENCE [LARGE SCALE GENOMIC DNA]</scope>
    <source>
        <strain evidence="7 8">DSM 16996</strain>
    </source>
</reference>